<evidence type="ECO:0000313" key="12">
    <source>
        <dbReference type="Proteomes" id="UP001501195"/>
    </source>
</evidence>
<evidence type="ECO:0000256" key="7">
    <source>
        <dbReference type="ARBA" id="ARBA00022779"/>
    </source>
</evidence>
<name>A0ABP9HJD4_9ACTN</name>
<evidence type="ECO:0000256" key="1">
    <source>
        <dbReference type="ARBA" id="ARBA00002254"/>
    </source>
</evidence>
<keyword evidence="6 10" id="KW-0812">Transmembrane</keyword>
<feature type="transmembrane region" description="Helical" evidence="10">
    <location>
        <begin position="21"/>
        <end position="43"/>
    </location>
</feature>
<keyword evidence="9 10" id="KW-0472">Membrane</keyword>
<organism evidence="11 12">
    <name type="scientific">Kineococcus glutinatus</name>
    <dbReference type="NCBI Taxonomy" id="1070872"/>
    <lineage>
        <taxon>Bacteria</taxon>
        <taxon>Bacillati</taxon>
        <taxon>Actinomycetota</taxon>
        <taxon>Actinomycetes</taxon>
        <taxon>Kineosporiales</taxon>
        <taxon>Kineosporiaceae</taxon>
        <taxon>Kineococcus</taxon>
    </lineage>
</organism>
<comment type="function">
    <text evidence="1 10">Controls the rotational direction of flagella during chemotaxis.</text>
</comment>
<keyword evidence="5 10" id="KW-0145">Chemotaxis</keyword>
<dbReference type="EMBL" id="BAABIL010000160">
    <property type="protein sequence ID" value="GAA4972173.1"/>
    <property type="molecule type" value="Genomic_DNA"/>
</dbReference>
<reference evidence="12" key="1">
    <citation type="journal article" date="2019" name="Int. J. Syst. Evol. Microbiol.">
        <title>The Global Catalogue of Microorganisms (GCM) 10K type strain sequencing project: providing services to taxonomists for standard genome sequencing and annotation.</title>
        <authorList>
            <consortium name="The Broad Institute Genomics Platform"/>
            <consortium name="The Broad Institute Genome Sequencing Center for Infectious Disease"/>
            <person name="Wu L."/>
            <person name="Ma J."/>
        </authorList>
    </citation>
    <scope>NUCLEOTIDE SEQUENCE [LARGE SCALE GENOMIC DNA]</scope>
    <source>
        <strain evidence="12">JCM 18126</strain>
    </source>
</reference>
<evidence type="ECO:0000313" key="11">
    <source>
        <dbReference type="EMBL" id="GAA4972173.1"/>
    </source>
</evidence>
<keyword evidence="12" id="KW-1185">Reference proteome</keyword>
<comment type="caution">
    <text evidence="11">The sequence shown here is derived from an EMBL/GenBank/DDBJ whole genome shotgun (WGS) entry which is preliminary data.</text>
</comment>
<gene>
    <name evidence="11" type="ORF">GCM10023225_12220</name>
</gene>
<evidence type="ECO:0000256" key="3">
    <source>
        <dbReference type="ARBA" id="ARBA00008281"/>
    </source>
</evidence>
<keyword evidence="7 10" id="KW-0283">Flagellar rotation</keyword>
<accession>A0ABP9HJD4</accession>
<keyword evidence="8 10" id="KW-1133">Transmembrane helix</keyword>
<comment type="subcellular location">
    <subcellularLocation>
        <location evidence="2">Cell membrane</location>
        <topology evidence="2">Single-pass membrane protein</topology>
    </subcellularLocation>
</comment>
<evidence type="ECO:0000256" key="2">
    <source>
        <dbReference type="ARBA" id="ARBA00004162"/>
    </source>
</evidence>
<evidence type="ECO:0000256" key="4">
    <source>
        <dbReference type="ARBA" id="ARBA00022475"/>
    </source>
</evidence>
<evidence type="ECO:0000256" key="9">
    <source>
        <dbReference type="ARBA" id="ARBA00023136"/>
    </source>
</evidence>
<evidence type="ECO:0000256" key="10">
    <source>
        <dbReference type="RuleBase" id="RU364125"/>
    </source>
</evidence>
<evidence type="ECO:0000256" key="8">
    <source>
        <dbReference type="ARBA" id="ARBA00022989"/>
    </source>
</evidence>
<keyword evidence="4 10" id="KW-1003">Cell membrane</keyword>
<dbReference type="Pfam" id="PF03748">
    <property type="entry name" value="FliL"/>
    <property type="match status" value="1"/>
</dbReference>
<comment type="similarity">
    <text evidence="3 10">Belongs to the FliL family.</text>
</comment>
<dbReference type="InterPro" id="IPR005503">
    <property type="entry name" value="FliL"/>
</dbReference>
<protein>
    <recommendedName>
        <fullName evidence="10">Flagellar protein FliL</fullName>
    </recommendedName>
</protein>
<sequence length="170" mass="17450">MAGKKDEATAPEGAKAGKKKLIIIGAAAAVLLAGGGTTAGLVLGKDASAATAETAEEVLTPGDITALDPISLNLSDGYLKLGLALQGVAAESSGHGSSSGLDGSKAYDQAISYFSGLSMAELSDPVKREEHKTHLQEKIIEAYTTEDHETGEHTKTVMGIYLTQFVMQAS</sequence>
<dbReference type="Proteomes" id="UP001501195">
    <property type="component" value="Unassembled WGS sequence"/>
</dbReference>
<evidence type="ECO:0000256" key="6">
    <source>
        <dbReference type="ARBA" id="ARBA00022692"/>
    </source>
</evidence>
<dbReference type="RefSeq" id="WP_345711518.1">
    <property type="nucleotide sequence ID" value="NZ_BAABIL010000160.1"/>
</dbReference>
<proteinExistence type="inferred from homology"/>
<evidence type="ECO:0000256" key="5">
    <source>
        <dbReference type="ARBA" id="ARBA00022500"/>
    </source>
</evidence>